<dbReference type="SMART" id="SM00240">
    <property type="entry name" value="FHA"/>
    <property type="match status" value="1"/>
</dbReference>
<evidence type="ECO:0000313" key="3">
    <source>
        <dbReference type="Proteomes" id="UP001163096"/>
    </source>
</evidence>
<proteinExistence type="predicted"/>
<dbReference type="CDD" id="cd00060">
    <property type="entry name" value="FHA"/>
    <property type="match status" value="1"/>
</dbReference>
<protein>
    <submittedName>
        <fullName evidence="2">FHA domain-containing protein</fullName>
    </submittedName>
</protein>
<dbReference type="SMART" id="SM00418">
    <property type="entry name" value="HTH_ARSR"/>
    <property type="match status" value="1"/>
</dbReference>
<evidence type="ECO:0000313" key="2">
    <source>
        <dbReference type="EMBL" id="WAI00227.1"/>
    </source>
</evidence>
<dbReference type="Gene3D" id="1.10.10.10">
    <property type="entry name" value="Winged helix-like DNA-binding domain superfamily/Winged helix DNA-binding domain"/>
    <property type="match status" value="1"/>
</dbReference>
<dbReference type="GO" id="GO:0003700">
    <property type="term" value="F:DNA-binding transcription factor activity"/>
    <property type="evidence" value="ECO:0007669"/>
    <property type="project" value="InterPro"/>
</dbReference>
<accession>A0A9X9S1Q1</accession>
<name>A0A9X9S1Q1_METOG</name>
<dbReference type="AlphaFoldDB" id="A0A9X9S1Q1"/>
<gene>
    <name evidence="2" type="ORF">OU421_07220</name>
</gene>
<dbReference type="InterPro" id="IPR001845">
    <property type="entry name" value="HTH_ArsR_DNA-bd_dom"/>
</dbReference>
<sequence>MMTRTVVLSEDPEFLAELSEYLEVLSSPTRLKILRAIEHRPMEIREIAAVIDTSYENTKKHLNKLAAAGIIKKEAGLGRETARGVHPVWKFSLQPGGLESVITSLGVFSSGAVPAGFGDVASRVRTVKSMLTGGEAPPMLLLAQGEEDGRVFPLNSDSISIGREDPVNEGMYSPATDIVLPASYAAVSRVSRPHARLTRTGDQWLLEDCESTGQTHVNGVPLGRGERKPLVEGDIIDLANGVGSARFVMIGPAADEG</sequence>
<dbReference type="InterPro" id="IPR000253">
    <property type="entry name" value="FHA_dom"/>
</dbReference>
<dbReference type="PROSITE" id="PS50006">
    <property type="entry name" value="FHA_DOMAIN"/>
    <property type="match status" value="1"/>
</dbReference>
<dbReference type="Gene3D" id="2.60.200.20">
    <property type="match status" value="1"/>
</dbReference>
<dbReference type="InterPro" id="IPR036390">
    <property type="entry name" value="WH_DNA-bd_sf"/>
</dbReference>
<organism evidence="2 3">
    <name type="scientific">Methanogenium organophilum</name>
    <dbReference type="NCBI Taxonomy" id="2199"/>
    <lineage>
        <taxon>Archaea</taxon>
        <taxon>Methanobacteriati</taxon>
        <taxon>Methanobacteriota</taxon>
        <taxon>Stenosarchaea group</taxon>
        <taxon>Methanomicrobia</taxon>
        <taxon>Methanomicrobiales</taxon>
        <taxon>Methanomicrobiaceae</taxon>
        <taxon>Methanogenium</taxon>
    </lineage>
</organism>
<dbReference type="EMBL" id="CP113361">
    <property type="protein sequence ID" value="WAI00227.1"/>
    <property type="molecule type" value="Genomic_DNA"/>
</dbReference>
<dbReference type="Pfam" id="PF00498">
    <property type="entry name" value="FHA"/>
    <property type="match status" value="1"/>
</dbReference>
<dbReference type="Proteomes" id="UP001163096">
    <property type="component" value="Chromosome"/>
</dbReference>
<dbReference type="InterPro" id="IPR008984">
    <property type="entry name" value="SMAD_FHA_dom_sf"/>
</dbReference>
<dbReference type="SUPFAM" id="SSF46785">
    <property type="entry name" value="Winged helix' DNA-binding domain"/>
    <property type="match status" value="1"/>
</dbReference>
<dbReference type="KEGG" id="mou:OU421_07220"/>
<dbReference type="RefSeq" id="WP_268185400.1">
    <property type="nucleotide sequence ID" value="NZ_CP113361.1"/>
</dbReference>
<dbReference type="CDD" id="cd00090">
    <property type="entry name" value="HTH_ARSR"/>
    <property type="match status" value="1"/>
</dbReference>
<dbReference type="InterPro" id="IPR036388">
    <property type="entry name" value="WH-like_DNA-bd_sf"/>
</dbReference>
<dbReference type="GeneID" id="76834880"/>
<reference evidence="2" key="1">
    <citation type="submission" date="2022-11" db="EMBL/GenBank/DDBJ databases">
        <title>Complete genome sequence of Methanogenium organophilum DSM 3596.</title>
        <authorList>
            <person name="Chen S.-C."/>
            <person name="Lai S.-J."/>
            <person name="You Y.-T."/>
        </authorList>
    </citation>
    <scope>NUCLEOTIDE SEQUENCE</scope>
    <source>
        <strain evidence="2">DSM 3596</strain>
    </source>
</reference>
<keyword evidence="3" id="KW-1185">Reference proteome</keyword>
<dbReference type="InterPro" id="IPR011991">
    <property type="entry name" value="ArsR-like_HTH"/>
</dbReference>
<feature type="domain" description="FHA" evidence="1">
    <location>
        <begin position="159"/>
        <end position="222"/>
    </location>
</feature>
<dbReference type="SUPFAM" id="SSF49879">
    <property type="entry name" value="SMAD/FHA domain"/>
    <property type="match status" value="1"/>
</dbReference>
<dbReference type="Pfam" id="PF12840">
    <property type="entry name" value="HTH_20"/>
    <property type="match status" value="1"/>
</dbReference>
<evidence type="ECO:0000259" key="1">
    <source>
        <dbReference type="PROSITE" id="PS50006"/>
    </source>
</evidence>